<evidence type="ECO:0000259" key="1">
    <source>
        <dbReference type="Pfam" id="PF00108"/>
    </source>
</evidence>
<dbReference type="Pfam" id="PF22691">
    <property type="entry name" value="Thiolase_C_1"/>
    <property type="match status" value="1"/>
</dbReference>
<name>A0A4V3P041_9BACT</name>
<dbReference type="CDD" id="cd00829">
    <property type="entry name" value="SCP-x_thiolase"/>
    <property type="match status" value="1"/>
</dbReference>
<evidence type="ECO:0000313" key="4">
    <source>
        <dbReference type="Proteomes" id="UP000306416"/>
    </source>
</evidence>
<accession>A0A4V3P041</accession>
<reference evidence="3 4" key="1">
    <citation type="submission" date="2019-04" db="EMBL/GenBank/DDBJ databases">
        <title>Geobacter oryzae sp. nov., ferric-reducing bacteria isolated from paddy soil.</title>
        <authorList>
            <person name="Xu Z."/>
            <person name="Masuda Y."/>
            <person name="Itoh H."/>
            <person name="Senoo K."/>
        </authorList>
    </citation>
    <scope>NUCLEOTIDE SEQUENCE [LARGE SCALE GENOMIC DNA]</scope>
    <source>
        <strain evidence="3 4">Red111</strain>
    </source>
</reference>
<protein>
    <submittedName>
        <fullName evidence="3">Thiolase family protein</fullName>
    </submittedName>
</protein>
<evidence type="ECO:0000313" key="3">
    <source>
        <dbReference type="EMBL" id="TGU74032.1"/>
    </source>
</evidence>
<dbReference type="Gene3D" id="3.40.47.10">
    <property type="match status" value="1"/>
</dbReference>
<sequence length="533" mass="57971">MTQHFKPREVYVASSYMAPVGRYNGREREALTFLQMAEKAGEVFAGSRIRRSDVGAVVVGCQNPVAFSGVDNTAAKIAGVLGISGAKSVLIDTASSSGASALEYAYLQIASGRCDHVLAIGIQKMSDVATGQATRIVAGVIDRDEAEFGLSMPACGALVARSLIERLKLSTEEWTAFSALLTQRAHRFAAKNPEAHLNFEIPLEDYYRQIVTGKNYRYWWPLRYHDFCPMSDGVAAVLLSATPHEVIVSGVGSATDIPTIADRPYFHSFPATVRAAAEAYAMAGIRKITDFSGKIHVNMHDPFNGFGPINMVDLGFVHRRRILDGLLDDELTGENGAFPTNVTGGLKGRGHPLGATGMIQIVENHRLITQGRFKAGLAHSIGGPINNNVVTLLEQTSHYRQRPRPELAPWGLPPLGRMKPKNLTVNELVNGTPVAARFVAATTRFNFKNGEPEGIIIIVSCFAEGKRYSFLFGVAGEHYAEIAQLKTGDPVSLERAGEEILVNRIPVRKFYRRTMDGMLELAGSGWKKLTGNG</sequence>
<dbReference type="InterPro" id="IPR055140">
    <property type="entry name" value="Thiolase_C_2"/>
</dbReference>
<proteinExistence type="predicted"/>
<organism evidence="3 4">
    <name type="scientific">Geomonas terrae</name>
    <dbReference type="NCBI Taxonomy" id="2562681"/>
    <lineage>
        <taxon>Bacteria</taxon>
        <taxon>Pseudomonadati</taxon>
        <taxon>Thermodesulfobacteriota</taxon>
        <taxon>Desulfuromonadia</taxon>
        <taxon>Geobacterales</taxon>
        <taxon>Geobacteraceae</taxon>
        <taxon>Geomonas</taxon>
    </lineage>
</organism>
<dbReference type="EMBL" id="SRSC01000001">
    <property type="protein sequence ID" value="TGU74032.1"/>
    <property type="molecule type" value="Genomic_DNA"/>
</dbReference>
<dbReference type="Proteomes" id="UP000306416">
    <property type="component" value="Unassembled WGS sequence"/>
</dbReference>
<dbReference type="SUPFAM" id="SSF53901">
    <property type="entry name" value="Thiolase-like"/>
    <property type="match status" value="1"/>
</dbReference>
<dbReference type="PANTHER" id="PTHR42870:SF1">
    <property type="entry name" value="NON-SPECIFIC LIPID-TRANSFER PROTEIN-LIKE 2"/>
    <property type="match status" value="1"/>
</dbReference>
<dbReference type="GO" id="GO:0016747">
    <property type="term" value="F:acyltransferase activity, transferring groups other than amino-acyl groups"/>
    <property type="evidence" value="ECO:0007669"/>
    <property type="project" value="InterPro"/>
</dbReference>
<feature type="domain" description="Thiolase C-terminal" evidence="2">
    <location>
        <begin position="252"/>
        <end position="394"/>
    </location>
</feature>
<comment type="caution">
    <text evidence="3">The sequence shown here is derived from an EMBL/GenBank/DDBJ whole genome shotgun (WGS) entry which is preliminary data.</text>
</comment>
<dbReference type="PANTHER" id="PTHR42870">
    <property type="entry name" value="ACETYL-COA C-ACETYLTRANSFERASE"/>
    <property type="match status" value="1"/>
</dbReference>
<dbReference type="AlphaFoldDB" id="A0A4V3P041"/>
<evidence type="ECO:0000259" key="2">
    <source>
        <dbReference type="Pfam" id="PF22691"/>
    </source>
</evidence>
<feature type="domain" description="Thiolase N-terminal" evidence="1">
    <location>
        <begin position="10"/>
        <end position="203"/>
    </location>
</feature>
<dbReference type="Pfam" id="PF00108">
    <property type="entry name" value="Thiolase_N"/>
    <property type="match status" value="1"/>
</dbReference>
<gene>
    <name evidence="3" type="ORF">E4633_00745</name>
</gene>
<dbReference type="InterPro" id="IPR020616">
    <property type="entry name" value="Thiolase_N"/>
</dbReference>
<dbReference type="InterPro" id="IPR016039">
    <property type="entry name" value="Thiolase-like"/>
</dbReference>
<keyword evidence="4" id="KW-1185">Reference proteome</keyword>
<dbReference type="RefSeq" id="WP_135868372.1">
    <property type="nucleotide sequence ID" value="NZ_SRSC01000001.1"/>
</dbReference>